<evidence type="ECO:0000313" key="2">
    <source>
        <dbReference type="EMBL" id="SHI39246.1"/>
    </source>
</evidence>
<name>A0A1M6AS00_9VIBR</name>
<evidence type="ECO:0000256" key="1">
    <source>
        <dbReference type="SAM" id="MobiDB-lite"/>
    </source>
</evidence>
<dbReference type="InterPro" id="IPR017483">
    <property type="entry name" value="CHP03034"/>
</dbReference>
<keyword evidence="3" id="KW-1185">Reference proteome</keyword>
<dbReference type="STRING" id="1216006.VA7868_03651"/>
<dbReference type="AlphaFoldDB" id="A0A1M6AS00"/>
<reference evidence="2 3" key="1">
    <citation type="submission" date="2016-11" db="EMBL/GenBank/DDBJ databases">
        <authorList>
            <person name="Jaros S."/>
            <person name="Januszkiewicz K."/>
            <person name="Wedrychowicz H."/>
        </authorList>
    </citation>
    <scope>NUCLEOTIDE SEQUENCE [LARGE SCALE GENOMIC DNA]</scope>
    <source>
        <strain evidence="2 3">CECT 7868</strain>
    </source>
</reference>
<organism evidence="2 3">
    <name type="scientific">Vibrio aerogenes CECT 7868</name>
    <dbReference type="NCBI Taxonomy" id="1216006"/>
    <lineage>
        <taxon>Bacteria</taxon>
        <taxon>Pseudomonadati</taxon>
        <taxon>Pseudomonadota</taxon>
        <taxon>Gammaproteobacteria</taxon>
        <taxon>Vibrionales</taxon>
        <taxon>Vibrionaceae</taxon>
        <taxon>Vibrio</taxon>
    </lineage>
</organism>
<protein>
    <recommendedName>
        <fullName evidence="4">DUF3289 family protein</fullName>
    </recommendedName>
</protein>
<dbReference type="EMBL" id="FQXZ01000039">
    <property type="protein sequence ID" value="SHI39246.1"/>
    <property type="molecule type" value="Genomic_DNA"/>
</dbReference>
<feature type="region of interest" description="Disordered" evidence="1">
    <location>
        <begin position="92"/>
        <end position="125"/>
    </location>
</feature>
<dbReference type="Pfam" id="PF11692">
    <property type="entry name" value="DUF3289"/>
    <property type="match status" value="1"/>
</dbReference>
<sequence>MVETILSKKLGDQNKAEQSPYQLEATETSMEALIKSYTPKSINTGGMFILQLRHDKIVGTPITQVCQYDMGSQSCPLSDCPCGHYKGNGNSGGTSASTNAASSQSATDDSNQAQSQQTKPEPLKVPALIYQTRREMDDYDARDMHHGDLSEPILKEEFGLTDVSAKVNAYTGKKFPPLTTNPYGMYQPPGDEGFLSLKERSDIMFDEFRDLSAVYSWHGAYKSVIDEMITHMQQNSGEPFSSSLLDQALKEQIENDDSDSSSLKAIQTTLETYIDWKKHYYPSSNKSEIHKSVSRSVLPRFDDLKDYTNGLVICVHDIWSAQITLQSLEINNNQFTATIHYRVQDHFGLDDGDLTPTVKLQRLFRIWFTLQRWECFNFKPFITEMNATITISGKH</sequence>
<proteinExistence type="predicted"/>
<evidence type="ECO:0000313" key="3">
    <source>
        <dbReference type="Proteomes" id="UP000184608"/>
    </source>
</evidence>
<dbReference type="Proteomes" id="UP000184608">
    <property type="component" value="Unassembled WGS sequence"/>
</dbReference>
<dbReference type="OrthoDB" id="612868at2"/>
<accession>A0A1M6AS00</accession>
<feature type="region of interest" description="Disordered" evidence="1">
    <location>
        <begin position="1"/>
        <end position="22"/>
    </location>
</feature>
<dbReference type="NCBIfam" id="TIGR03034">
    <property type="entry name" value="YPO3983 family protein"/>
    <property type="match status" value="1"/>
</dbReference>
<evidence type="ECO:0008006" key="4">
    <source>
        <dbReference type="Google" id="ProtNLM"/>
    </source>
</evidence>
<feature type="compositionally biased region" description="Low complexity" evidence="1">
    <location>
        <begin position="93"/>
        <end position="118"/>
    </location>
</feature>
<gene>
    <name evidence="2" type="ORF">VA7868_03651</name>
</gene>